<sequence length="355" mass="37794">MGAGSMMGMMFGGRGGNSAQHELYLRLGSSQAATKGAPKAEHFMPPAAKLGKSVLLTTPQLEKAEDVLPQKPKGRLLLYWGCGLNAPKGQPVVIDFAKLAAGQMPSGLWTTTILRDWGPSASNSKTFGRWPAEDGKYVKADSSFVGAHRIVSNYGPEIAFSAAKDFMQPLSVTTRQQAGGATVLNWSTIPEATGYLAFITGGKMGQNGEMGDMVMWTSSSSRQFGGGLSDWLSPSTVANLIKDKTVMPPTTTSCVVPIEVRQATPDFRMGTLTAFGPEENFSYPPRPTEANKPWNLEWTARIRHRSSTSWMEAQGMTMGSMNSSNESTQGSQKKCKPKGGFGGMLGGIMGGGSGC</sequence>
<dbReference type="Proteomes" id="UP000016568">
    <property type="component" value="Unassembled WGS sequence"/>
</dbReference>
<accession>U2YMD3</accession>
<reference evidence="2 3" key="1">
    <citation type="submission" date="2013-09" db="EMBL/GenBank/DDBJ databases">
        <title>Whole genome shotgun sequence of Novosphingobium tardaugens NBRC 16725.</title>
        <authorList>
            <person name="Isaki S."/>
            <person name="Hosoyama A."/>
            <person name="Tsuchikane K."/>
            <person name="Katsumata H."/>
            <person name="Ando Y."/>
            <person name="Yamazaki S."/>
            <person name="Fujita N."/>
        </authorList>
    </citation>
    <scope>NUCLEOTIDE SEQUENCE [LARGE SCALE GENOMIC DNA]</scope>
    <source>
        <strain evidence="2 3">NBRC 16725</strain>
    </source>
</reference>
<protein>
    <submittedName>
        <fullName evidence="2">Uncharacterized protein</fullName>
    </submittedName>
</protein>
<evidence type="ECO:0000256" key="1">
    <source>
        <dbReference type="SAM" id="MobiDB-lite"/>
    </source>
</evidence>
<dbReference type="EMBL" id="BASZ01000006">
    <property type="protein sequence ID" value="GAD49880.1"/>
    <property type="molecule type" value="Genomic_DNA"/>
</dbReference>
<organism evidence="2 3">
    <name type="scientific">Caenibius tardaugens NBRC 16725</name>
    <dbReference type="NCBI Taxonomy" id="1219035"/>
    <lineage>
        <taxon>Bacteria</taxon>
        <taxon>Pseudomonadati</taxon>
        <taxon>Pseudomonadota</taxon>
        <taxon>Alphaproteobacteria</taxon>
        <taxon>Sphingomonadales</taxon>
        <taxon>Erythrobacteraceae</taxon>
        <taxon>Caenibius</taxon>
    </lineage>
</organism>
<proteinExistence type="predicted"/>
<dbReference type="RefSeq" id="WP_021690785.1">
    <property type="nucleotide sequence ID" value="NZ_BASZ01000006.1"/>
</dbReference>
<name>U2YMD3_9SPHN</name>
<dbReference type="eggNOG" id="ENOG502ZAP0">
    <property type="taxonomic scope" value="Bacteria"/>
</dbReference>
<gene>
    <name evidence="2" type="ORF">NT2_06_03200</name>
</gene>
<dbReference type="AlphaFoldDB" id="U2YMD3"/>
<comment type="caution">
    <text evidence="2">The sequence shown here is derived from an EMBL/GenBank/DDBJ whole genome shotgun (WGS) entry which is preliminary data.</text>
</comment>
<keyword evidence="3" id="KW-1185">Reference proteome</keyword>
<feature type="compositionally biased region" description="Polar residues" evidence="1">
    <location>
        <begin position="318"/>
        <end position="332"/>
    </location>
</feature>
<evidence type="ECO:0000313" key="3">
    <source>
        <dbReference type="Proteomes" id="UP000016568"/>
    </source>
</evidence>
<feature type="region of interest" description="Disordered" evidence="1">
    <location>
        <begin position="318"/>
        <end position="339"/>
    </location>
</feature>
<evidence type="ECO:0000313" key="2">
    <source>
        <dbReference type="EMBL" id="GAD49880.1"/>
    </source>
</evidence>